<dbReference type="Gene3D" id="3.10.180.10">
    <property type="entry name" value="2,3-Dihydroxybiphenyl 1,2-Dioxygenase, domain 1"/>
    <property type="match status" value="1"/>
</dbReference>
<dbReference type="STRING" id="426701.SAMN04488098_101729"/>
<evidence type="ECO:0000313" key="1">
    <source>
        <dbReference type="EMBL" id="SDK20803.1"/>
    </source>
</evidence>
<dbReference type="SUPFAM" id="SSF54593">
    <property type="entry name" value="Glyoxalase/Bleomycin resistance protein/Dihydroxybiphenyl dioxygenase"/>
    <property type="match status" value="1"/>
</dbReference>
<organism evidence="1 2">
    <name type="scientific">Alkalibacterium thalassium</name>
    <dbReference type="NCBI Taxonomy" id="426701"/>
    <lineage>
        <taxon>Bacteria</taxon>
        <taxon>Bacillati</taxon>
        <taxon>Bacillota</taxon>
        <taxon>Bacilli</taxon>
        <taxon>Lactobacillales</taxon>
        <taxon>Carnobacteriaceae</taxon>
        <taxon>Alkalibacterium</taxon>
    </lineage>
</organism>
<dbReference type="EMBL" id="FNFK01000017">
    <property type="protein sequence ID" value="SDK20803.1"/>
    <property type="molecule type" value="Genomic_DNA"/>
</dbReference>
<sequence>MNRINLICLGVKDLRKSLAFYKEIGFSTPDTADIFLTLTATTGN</sequence>
<protein>
    <submittedName>
        <fullName evidence="1">Uncharacterized protein</fullName>
    </submittedName>
</protein>
<keyword evidence="2" id="KW-1185">Reference proteome</keyword>
<accession>A0A1G9A0E0</accession>
<dbReference type="InterPro" id="IPR029068">
    <property type="entry name" value="Glyas_Bleomycin-R_OHBP_Dase"/>
</dbReference>
<proteinExistence type="predicted"/>
<gene>
    <name evidence="1" type="ORF">SAMN04488098_101729</name>
</gene>
<reference evidence="2" key="1">
    <citation type="submission" date="2016-10" db="EMBL/GenBank/DDBJ databases">
        <authorList>
            <person name="Varghese N."/>
            <person name="Submissions S."/>
        </authorList>
    </citation>
    <scope>NUCLEOTIDE SEQUENCE [LARGE SCALE GENOMIC DNA]</scope>
    <source>
        <strain evidence="2">DSM 19181</strain>
    </source>
</reference>
<dbReference type="Proteomes" id="UP000199433">
    <property type="component" value="Unassembled WGS sequence"/>
</dbReference>
<evidence type="ECO:0000313" key="2">
    <source>
        <dbReference type="Proteomes" id="UP000199433"/>
    </source>
</evidence>
<name>A0A1G9A0E0_9LACT</name>
<dbReference type="AlphaFoldDB" id="A0A1G9A0E0"/>
<dbReference type="RefSeq" id="WP_425425710.1">
    <property type="nucleotide sequence ID" value="NZ_FNFK01000017.1"/>
</dbReference>